<gene>
    <name evidence="1" type="ORF">GM920_01165</name>
</gene>
<dbReference type="EMBL" id="WNXC01000001">
    <property type="protein sequence ID" value="MBB2147509.1"/>
    <property type="molecule type" value="Genomic_DNA"/>
</dbReference>
<proteinExistence type="predicted"/>
<evidence type="ECO:0000313" key="1">
    <source>
        <dbReference type="EMBL" id="MBB2147509.1"/>
    </source>
</evidence>
<name>A0ABR6ERR2_9SPHI</name>
<keyword evidence="2" id="KW-1185">Reference proteome</keyword>
<dbReference type="PROSITE" id="PS51257">
    <property type="entry name" value="PROKAR_LIPOPROTEIN"/>
    <property type="match status" value="1"/>
</dbReference>
<protein>
    <recommendedName>
        <fullName evidence="3">DUF4136 domain-containing protein</fullName>
    </recommendedName>
</protein>
<dbReference type="RefSeq" id="WP_182952780.1">
    <property type="nucleotide sequence ID" value="NZ_WNXC01000001.1"/>
</dbReference>
<dbReference type="Proteomes" id="UP000636110">
    <property type="component" value="Unassembled WGS sequence"/>
</dbReference>
<evidence type="ECO:0008006" key="3">
    <source>
        <dbReference type="Google" id="ProtNLM"/>
    </source>
</evidence>
<comment type="caution">
    <text evidence="1">The sequence shown here is derived from an EMBL/GenBank/DDBJ whole genome shotgun (WGS) entry which is preliminary data.</text>
</comment>
<reference evidence="1 2" key="1">
    <citation type="submission" date="2019-11" db="EMBL/GenBank/DDBJ databases">
        <title>Description of Pedobacter sp. LMG 31462T.</title>
        <authorList>
            <person name="Carlier A."/>
            <person name="Qi S."/>
            <person name="Vandamme P."/>
        </authorList>
    </citation>
    <scope>NUCLEOTIDE SEQUENCE [LARGE SCALE GENOMIC DNA]</scope>
    <source>
        <strain evidence="1 2">LMG 31462</strain>
    </source>
</reference>
<sequence>MKKTLIIAFTALSIFTACKKTETVEVEKIIEKTVIVKPNNAIDSVENYLVKTNNGYGSKQNAPAIITTALKAILNGGMNLDYFTIYGGKNMFIGNVMDAGYGNDSFITILCWSNSRIKQVKTFSYTGIKFESQEYNNYDGDDLKSAKDFAKNTYLGTITKAEVLARK</sequence>
<organism evidence="1 2">
    <name type="scientific">Pedobacter gandavensis</name>
    <dbReference type="NCBI Taxonomy" id="2679963"/>
    <lineage>
        <taxon>Bacteria</taxon>
        <taxon>Pseudomonadati</taxon>
        <taxon>Bacteroidota</taxon>
        <taxon>Sphingobacteriia</taxon>
        <taxon>Sphingobacteriales</taxon>
        <taxon>Sphingobacteriaceae</taxon>
        <taxon>Pedobacter</taxon>
    </lineage>
</organism>
<evidence type="ECO:0000313" key="2">
    <source>
        <dbReference type="Proteomes" id="UP000636110"/>
    </source>
</evidence>
<accession>A0ABR6ERR2</accession>